<dbReference type="Pfam" id="PF02782">
    <property type="entry name" value="FGGY_C"/>
    <property type="match status" value="1"/>
</dbReference>
<dbReference type="PANTHER" id="PTHR43435">
    <property type="entry name" value="RIBULOKINASE"/>
    <property type="match status" value="1"/>
</dbReference>
<proteinExistence type="inferred from homology"/>
<dbReference type="PIRSF" id="PIRSF000538">
    <property type="entry name" value="GlpK"/>
    <property type="match status" value="1"/>
</dbReference>
<dbReference type="Gene3D" id="3.30.420.40">
    <property type="match status" value="1"/>
</dbReference>
<evidence type="ECO:0000313" key="6">
    <source>
        <dbReference type="EMBL" id="KAK0453118.1"/>
    </source>
</evidence>
<dbReference type="EMBL" id="JAUEPT010000003">
    <property type="protein sequence ID" value="KAK0453118.1"/>
    <property type="molecule type" value="Genomic_DNA"/>
</dbReference>
<organism evidence="6 7">
    <name type="scientific">Armillaria borealis</name>
    <dbReference type="NCBI Taxonomy" id="47425"/>
    <lineage>
        <taxon>Eukaryota</taxon>
        <taxon>Fungi</taxon>
        <taxon>Dikarya</taxon>
        <taxon>Basidiomycota</taxon>
        <taxon>Agaricomycotina</taxon>
        <taxon>Agaricomycetes</taxon>
        <taxon>Agaricomycetidae</taxon>
        <taxon>Agaricales</taxon>
        <taxon>Marasmiineae</taxon>
        <taxon>Physalacriaceae</taxon>
        <taxon>Armillaria</taxon>
    </lineage>
</organism>
<dbReference type="InterPro" id="IPR018484">
    <property type="entry name" value="FGGY_N"/>
</dbReference>
<evidence type="ECO:0000259" key="4">
    <source>
        <dbReference type="Pfam" id="PF00370"/>
    </source>
</evidence>
<comment type="similarity">
    <text evidence="1">Belongs to the FGGY kinase family.</text>
</comment>
<dbReference type="GO" id="GO:0019150">
    <property type="term" value="F:D-ribulokinase activity"/>
    <property type="evidence" value="ECO:0007669"/>
    <property type="project" value="TreeGrafter"/>
</dbReference>
<dbReference type="InterPro" id="IPR000577">
    <property type="entry name" value="Carb_kinase_FGGY"/>
</dbReference>
<keyword evidence="2" id="KW-0808">Transferase</keyword>
<dbReference type="SUPFAM" id="SSF53067">
    <property type="entry name" value="Actin-like ATPase domain"/>
    <property type="match status" value="2"/>
</dbReference>
<dbReference type="GO" id="GO:0005737">
    <property type="term" value="C:cytoplasm"/>
    <property type="evidence" value="ECO:0007669"/>
    <property type="project" value="TreeGrafter"/>
</dbReference>
<dbReference type="AlphaFoldDB" id="A0AA39K6H8"/>
<accession>A0AA39K6H8</accession>
<dbReference type="NCBIfam" id="TIGR01315">
    <property type="entry name" value="5C_CHO_kinase"/>
    <property type="match status" value="1"/>
</dbReference>
<dbReference type="CDD" id="cd07782">
    <property type="entry name" value="ASKHA_NBD_FGGY_D-RBK"/>
    <property type="match status" value="1"/>
</dbReference>
<gene>
    <name evidence="6" type="ORF">EV421DRAFT_1701930</name>
</gene>
<evidence type="ECO:0000313" key="7">
    <source>
        <dbReference type="Proteomes" id="UP001175226"/>
    </source>
</evidence>
<evidence type="ECO:0000259" key="5">
    <source>
        <dbReference type="Pfam" id="PF02782"/>
    </source>
</evidence>
<dbReference type="Proteomes" id="UP001175226">
    <property type="component" value="Unassembled WGS sequence"/>
</dbReference>
<name>A0AA39K6H8_9AGAR</name>
<evidence type="ECO:0000256" key="3">
    <source>
        <dbReference type="ARBA" id="ARBA00022777"/>
    </source>
</evidence>
<dbReference type="PANTHER" id="PTHR43435:SF4">
    <property type="entry name" value="FGGY CARBOHYDRATE KINASE DOMAIN-CONTAINING PROTEIN"/>
    <property type="match status" value="1"/>
</dbReference>
<dbReference type="Gene3D" id="1.20.58.2240">
    <property type="match status" value="1"/>
</dbReference>
<dbReference type="InterPro" id="IPR043129">
    <property type="entry name" value="ATPase_NBD"/>
</dbReference>
<feature type="domain" description="Carbohydrate kinase FGGY N-terminal" evidence="4">
    <location>
        <begin position="6"/>
        <end position="272"/>
    </location>
</feature>
<dbReference type="GO" id="GO:0019321">
    <property type="term" value="P:pentose metabolic process"/>
    <property type="evidence" value="ECO:0007669"/>
    <property type="project" value="TreeGrafter"/>
</dbReference>
<dbReference type="InterPro" id="IPR006003">
    <property type="entry name" value="FGGY_RbtK-like"/>
</dbReference>
<feature type="domain" description="Carbohydrate kinase FGGY C-terminal" evidence="5">
    <location>
        <begin position="299"/>
        <end position="510"/>
    </location>
</feature>
<keyword evidence="7" id="KW-1185">Reference proteome</keyword>
<dbReference type="InterPro" id="IPR018485">
    <property type="entry name" value="FGGY_C"/>
</dbReference>
<keyword evidence="3 6" id="KW-0418">Kinase</keyword>
<protein>
    <submittedName>
        <fullName evidence="6">FGGY family of carbohydrate kinase</fullName>
    </submittedName>
</protein>
<comment type="caution">
    <text evidence="6">The sequence shown here is derived from an EMBL/GenBank/DDBJ whole genome shotgun (WGS) entry which is preliminary data.</text>
</comment>
<dbReference type="Pfam" id="PF00370">
    <property type="entry name" value="FGGY_N"/>
    <property type="match status" value="1"/>
</dbReference>
<evidence type="ECO:0000256" key="2">
    <source>
        <dbReference type="ARBA" id="ARBA00022679"/>
    </source>
</evidence>
<reference evidence="6" key="1">
    <citation type="submission" date="2023-06" db="EMBL/GenBank/DDBJ databases">
        <authorList>
            <consortium name="Lawrence Berkeley National Laboratory"/>
            <person name="Ahrendt S."/>
            <person name="Sahu N."/>
            <person name="Indic B."/>
            <person name="Wong-Bajracharya J."/>
            <person name="Merenyi Z."/>
            <person name="Ke H.-M."/>
            <person name="Monk M."/>
            <person name="Kocsube S."/>
            <person name="Drula E."/>
            <person name="Lipzen A."/>
            <person name="Balint B."/>
            <person name="Henrissat B."/>
            <person name="Andreopoulos B."/>
            <person name="Martin F.M."/>
            <person name="Harder C.B."/>
            <person name="Rigling D."/>
            <person name="Ford K.L."/>
            <person name="Foster G.D."/>
            <person name="Pangilinan J."/>
            <person name="Papanicolaou A."/>
            <person name="Barry K."/>
            <person name="LaButti K."/>
            <person name="Viragh M."/>
            <person name="Koriabine M."/>
            <person name="Yan M."/>
            <person name="Riley R."/>
            <person name="Champramary S."/>
            <person name="Plett K.L."/>
            <person name="Tsai I.J."/>
            <person name="Slot J."/>
            <person name="Sipos G."/>
            <person name="Plett J."/>
            <person name="Nagy L.G."/>
            <person name="Grigoriev I.V."/>
        </authorList>
    </citation>
    <scope>NUCLEOTIDE SEQUENCE</scope>
    <source>
        <strain evidence="6">FPL87.14</strain>
    </source>
</reference>
<sequence length="580" mass="63320">MSSASYYIGVDVGTGSARASLVKDDSTTVASFTKETVTYRNPENHRIFEQSTNNIWSAISICIRTCLKESGISPSSVKGLGFDATCSLAVSDFQGEPVTVTGGDQLGQNGDRNVILWADHRAEKEADLINSTGSVVLDYVGGTMSLEMEIPKVLWLKNHMDATLFSRCQFFDLPDFLTYRASTDSTRSCCSVTCKCSFVPNKGWQADFFKKIGLQELVERDYSQIGAANMNVLTAGLPVGQGLSKRAAEEFGLVEGTPVGSGVIDAYAGWMGTVAARTKGTDGQLSTDLPSVDESSHRLAAVAGTSTCHLVQSREGVFVNGVWGPYKDPVFRGWWMNEGGQSSTGQLIDFMLTTHPAYNKLVELGKEQKKNIHVVLQEMLAKLKAESKADSLTELTKDIHLYPDLHGNRSPIADPRMKGSIVGMALDDTLHDLARKYNVTLEAIALQTRHIVDEMNAKGHKITSIYMSGGQAKNIPMMQLFANTCGMPIVLPFDHAGAVVLGAAMLGRFAAEANGKGEMSSQEQGDLLWKIMVEMTPPGTMVAPSASPREKRLLEAKYKIFREAILIQKRWRQEMEDACR</sequence>
<evidence type="ECO:0000256" key="1">
    <source>
        <dbReference type="ARBA" id="ARBA00009156"/>
    </source>
</evidence>